<gene>
    <name evidence="2" type="ORF">PSTG_00992</name>
</gene>
<name>A0A0L0W420_9BASI</name>
<comment type="caution">
    <text evidence="2">The sequence shown here is derived from an EMBL/GenBank/DDBJ whole genome shotgun (WGS) entry which is preliminary data.</text>
</comment>
<evidence type="ECO:0000313" key="3">
    <source>
        <dbReference type="Proteomes" id="UP000054564"/>
    </source>
</evidence>
<feature type="region of interest" description="Disordered" evidence="1">
    <location>
        <begin position="1"/>
        <end position="20"/>
    </location>
</feature>
<dbReference type="Proteomes" id="UP000054564">
    <property type="component" value="Unassembled WGS sequence"/>
</dbReference>
<dbReference type="EMBL" id="AJIL01000005">
    <property type="protein sequence ID" value="KNF06000.1"/>
    <property type="molecule type" value="Genomic_DNA"/>
</dbReference>
<accession>A0A0L0W420</accession>
<evidence type="ECO:0000313" key="2">
    <source>
        <dbReference type="EMBL" id="KNF06000.1"/>
    </source>
</evidence>
<evidence type="ECO:0000256" key="1">
    <source>
        <dbReference type="SAM" id="MobiDB-lite"/>
    </source>
</evidence>
<dbReference type="AlphaFoldDB" id="A0A0L0W420"/>
<reference evidence="3" key="1">
    <citation type="submission" date="2014-03" db="EMBL/GenBank/DDBJ databases">
        <title>The Genome Sequence of Puccinia striiformis f. sp. tritici PST-78.</title>
        <authorList>
            <consortium name="The Broad Institute Genome Sequencing Platform"/>
            <person name="Cuomo C."/>
            <person name="Hulbert S."/>
            <person name="Chen X."/>
            <person name="Walker B."/>
            <person name="Young S.K."/>
            <person name="Zeng Q."/>
            <person name="Gargeya S."/>
            <person name="Fitzgerald M."/>
            <person name="Haas B."/>
            <person name="Abouelleil A."/>
            <person name="Alvarado L."/>
            <person name="Arachchi H.M."/>
            <person name="Berlin A.M."/>
            <person name="Chapman S.B."/>
            <person name="Goldberg J."/>
            <person name="Griggs A."/>
            <person name="Gujja S."/>
            <person name="Hansen M."/>
            <person name="Howarth C."/>
            <person name="Imamovic A."/>
            <person name="Larimer J."/>
            <person name="McCowan C."/>
            <person name="Montmayeur A."/>
            <person name="Murphy C."/>
            <person name="Neiman D."/>
            <person name="Pearson M."/>
            <person name="Priest M."/>
            <person name="Roberts A."/>
            <person name="Saif S."/>
            <person name="Shea T."/>
            <person name="Sisk P."/>
            <person name="Sykes S."/>
            <person name="Wortman J."/>
            <person name="Nusbaum C."/>
            <person name="Birren B."/>
        </authorList>
    </citation>
    <scope>NUCLEOTIDE SEQUENCE [LARGE SCALE GENOMIC DNA]</scope>
    <source>
        <strain evidence="3">race PST-78</strain>
    </source>
</reference>
<keyword evidence="3" id="KW-1185">Reference proteome</keyword>
<proteinExistence type="predicted"/>
<sequence length="152" mass="16949">MYALRETNRANSTANKDPPGRLVRCRTNNLVNIVRHGIGIDGLMPCQMGLFNMVLNKPVLFSAPAGKRPLVRLVQHGIGQVRSDMESGNKSNTMSDQQGCPTWHWDQCANAMLTGLSNMALGPYVQCCIGQGQQMYIFEWCAEINKDHKQKL</sequence>
<protein>
    <submittedName>
        <fullName evidence="2">Uncharacterized protein</fullName>
    </submittedName>
</protein>
<organism evidence="2 3">
    <name type="scientific">Puccinia striiformis f. sp. tritici PST-78</name>
    <dbReference type="NCBI Taxonomy" id="1165861"/>
    <lineage>
        <taxon>Eukaryota</taxon>
        <taxon>Fungi</taxon>
        <taxon>Dikarya</taxon>
        <taxon>Basidiomycota</taxon>
        <taxon>Pucciniomycotina</taxon>
        <taxon>Pucciniomycetes</taxon>
        <taxon>Pucciniales</taxon>
        <taxon>Pucciniaceae</taxon>
        <taxon>Puccinia</taxon>
    </lineage>
</organism>